<protein>
    <submittedName>
        <fullName evidence="2">Uncharacterized protein</fullName>
    </submittedName>
</protein>
<dbReference type="AlphaFoldDB" id="A0A9L0J7T0"/>
<feature type="compositionally biased region" description="Polar residues" evidence="1">
    <location>
        <begin position="15"/>
        <end position="25"/>
    </location>
</feature>
<dbReference type="GeneTree" id="ENSGT01150000286916"/>
<proteinExistence type="predicted"/>
<name>A0A9L0J7T0_EQUAS</name>
<dbReference type="Proteomes" id="UP000694387">
    <property type="component" value="Chromosome 2"/>
</dbReference>
<organism evidence="2 3">
    <name type="scientific">Equus asinus</name>
    <name type="common">Donkey</name>
    <name type="synonym">Equus africanus asinus</name>
    <dbReference type="NCBI Taxonomy" id="9793"/>
    <lineage>
        <taxon>Eukaryota</taxon>
        <taxon>Metazoa</taxon>
        <taxon>Chordata</taxon>
        <taxon>Craniata</taxon>
        <taxon>Vertebrata</taxon>
        <taxon>Euteleostomi</taxon>
        <taxon>Mammalia</taxon>
        <taxon>Eutheria</taxon>
        <taxon>Laurasiatheria</taxon>
        <taxon>Perissodactyla</taxon>
        <taxon>Equidae</taxon>
        <taxon>Equus</taxon>
    </lineage>
</organism>
<reference evidence="2 3" key="1">
    <citation type="journal article" date="2020" name="Nat. Commun.">
        <title>Donkey genomes provide new insights into domestication and selection for coat color.</title>
        <authorList>
            <person name="Wang"/>
            <person name="C."/>
            <person name="Li"/>
            <person name="H."/>
            <person name="Guo"/>
            <person name="Y."/>
            <person name="Huang"/>
            <person name="J."/>
            <person name="Sun"/>
            <person name="Y."/>
            <person name="Min"/>
            <person name="J."/>
            <person name="Wang"/>
            <person name="J."/>
            <person name="Fang"/>
            <person name="X."/>
            <person name="Zhao"/>
            <person name="Z."/>
            <person name="Wang"/>
            <person name="S."/>
            <person name="Zhang"/>
            <person name="Y."/>
            <person name="Liu"/>
            <person name="Q."/>
            <person name="Jiang"/>
            <person name="Q."/>
            <person name="Wang"/>
            <person name="X."/>
            <person name="Guo"/>
            <person name="Y."/>
            <person name="Yang"/>
            <person name="C."/>
            <person name="Wang"/>
            <person name="Y."/>
            <person name="Tian"/>
            <person name="F."/>
            <person name="Zhuang"/>
            <person name="G."/>
            <person name="Fan"/>
            <person name="Y."/>
            <person name="Gao"/>
            <person name="Q."/>
            <person name="Li"/>
            <person name="Y."/>
            <person name="Ju"/>
            <person name="Z."/>
            <person name="Li"/>
            <person name="J."/>
            <person name="Li"/>
            <person name="R."/>
            <person name="Hou"/>
            <person name="M."/>
            <person name="Yang"/>
            <person name="G."/>
            <person name="Liu"/>
            <person name="G."/>
            <person name="Liu"/>
            <person name="W."/>
            <person name="Guo"/>
            <person name="J."/>
            <person name="Pan"/>
            <person name="S."/>
            <person name="Fan"/>
            <person name="G."/>
            <person name="Zhang"/>
            <person name="W."/>
            <person name="Zhang"/>
            <person name="R."/>
            <person name="Yu"/>
            <person name="J."/>
            <person name="Zhang"/>
            <person name="X."/>
            <person name="Yin"/>
            <person name="Q."/>
            <person name="Ji"/>
            <person name="C."/>
            <person name="Jin"/>
            <person name="Y."/>
            <person name="Yue"/>
            <person name="G."/>
            <person name="Liu"/>
            <person name="M."/>
            <person name="Xu"/>
            <person name="J."/>
            <person name="Liu"/>
            <person name="S."/>
            <person name="Jordana"/>
            <person name="J."/>
            <person name="Noce"/>
            <person name="A."/>
            <person name="Amills"/>
            <person name="M."/>
            <person name="Wu"/>
            <person name="D.D."/>
            <person name="Li"/>
            <person name="S."/>
            <person name="Zhou"/>
            <person name="X. and Zhong"/>
            <person name="J."/>
        </authorList>
    </citation>
    <scope>NUCLEOTIDE SEQUENCE [LARGE SCALE GENOMIC DNA]</scope>
</reference>
<dbReference type="Ensembl" id="ENSEAST00005081265.1">
    <property type="protein sequence ID" value="ENSEASP00005048428.1"/>
    <property type="gene ID" value="ENSEASG00005030621.1"/>
</dbReference>
<evidence type="ECO:0000313" key="3">
    <source>
        <dbReference type="Proteomes" id="UP000694387"/>
    </source>
</evidence>
<dbReference type="Ensembl" id="ENSEAST00005060904.1">
    <property type="protein sequence ID" value="ENSEASP00005043763.1"/>
    <property type="gene ID" value="ENSEASG00005030621.1"/>
</dbReference>
<accession>A0A9L0J7T0</accession>
<reference evidence="2" key="2">
    <citation type="submission" date="2025-05" db="UniProtKB">
        <authorList>
            <consortium name="Ensembl"/>
        </authorList>
    </citation>
    <scope>IDENTIFICATION</scope>
</reference>
<keyword evidence="3" id="KW-1185">Reference proteome</keyword>
<evidence type="ECO:0000256" key="1">
    <source>
        <dbReference type="SAM" id="MobiDB-lite"/>
    </source>
</evidence>
<feature type="compositionally biased region" description="Basic residues" evidence="1">
    <location>
        <begin position="1"/>
        <end position="14"/>
    </location>
</feature>
<dbReference type="Ensembl" id="ENSEAST00005067805.1">
    <property type="protein sequence ID" value="ENSEASP00005049085.1"/>
    <property type="gene ID" value="ENSEASG00005030621.1"/>
</dbReference>
<sequence>MGLHQTKKLLHSKGNHQQTKRQPNNWEKIFTNHIPDKVLISKIYKELIHVNNKKPNNPNKKWAKDLNRDFSKEDIQMANRHMKRCSTSLTIKEMQIKTTRYHLTLVRMAIINKTGNNKWWREGNPCTLLVGVQTGTATVESSMEFPQKIKNRSTI</sequence>
<feature type="region of interest" description="Disordered" evidence="1">
    <location>
        <begin position="1"/>
        <end position="25"/>
    </location>
</feature>
<evidence type="ECO:0000313" key="2">
    <source>
        <dbReference type="Ensembl" id="ENSEASP00005048428.1"/>
    </source>
</evidence>